<gene>
    <name evidence="5" type="ORF">FHW23_001025</name>
</gene>
<dbReference type="GO" id="GO:0009073">
    <property type="term" value="P:aromatic amino acid family biosynthetic process"/>
    <property type="evidence" value="ECO:0007669"/>
    <property type="project" value="UniProtKB-KW"/>
</dbReference>
<organism evidence="5 6">
    <name type="scientific">Curtobacterium pusillum</name>
    <dbReference type="NCBI Taxonomy" id="69373"/>
    <lineage>
        <taxon>Bacteria</taxon>
        <taxon>Bacillati</taxon>
        <taxon>Actinomycetota</taxon>
        <taxon>Actinomycetes</taxon>
        <taxon>Micrococcales</taxon>
        <taxon>Microbacteriaceae</taxon>
        <taxon>Curtobacterium</taxon>
    </lineage>
</organism>
<dbReference type="GO" id="GO:0005829">
    <property type="term" value="C:cytosol"/>
    <property type="evidence" value="ECO:0007669"/>
    <property type="project" value="TreeGrafter"/>
</dbReference>
<dbReference type="InterPro" id="IPR046346">
    <property type="entry name" value="Aminoacid_DH-like_N_sf"/>
</dbReference>
<keyword evidence="5" id="KW-0560">Oxidoreductase</keyword>
<reference evidence="5 6" key="1">
    <citation type="submission" date="2020-07" db="EMBL/GenBank/DDBJ databases">
        <title>Above-ground endophytic microbial communities from plants in different locations in the United States.</title>
        <authorList>
            <person name="Frank C."/>
        </authorList>
    </citation>
    <scope>NUCLEOTIDE SEQUENCE [LARGE SCALE GENOMIC DNA]</scope>
    <source>
        <strain evidence="5 6">WPL5_2</strain>
    </source>
</reference>
<dbReference type="SUPFAM" id="SSF51735">
    <property type="entry name" value="NAD(P)-binding Rossmann-fold domains"/>
    <property type="match status" value="1"/>
</dbReference>
<dbReference type="PANTHER" id="PTHR21089:SF1">
    <property type="entry name" value="BIFUNCTIONAL 3-DEHYDROQUINATE DEHYDRATASE_SHIKIMATE DEHYDROGENASE, CHLOROPLASTIC"/>
    <property type="match status" value="1"/>
</dbReference>
<keyword evidence="2" id="KW-0057">Aromatic amino acid biosynthesis</keyword>
<protein>
    <submittedName>
        <fullName evidence="5">Shikimate dehydrogenase</fullName>
        <ecNumber evidence="5">1.1.1.25</ecNumber>
    </submittedName>
</protein>
<dbReference type="GO" id="GO:0004764">
    <property type="term" value="F:shikimate 3-dehydrogenase (NADP+) activity"/>
    <property type="evidence" value="ECO:0007669"/>
    <property type="project" value="UniProtKB-EC"/>
</dbReference>
<sequence>MAYTDPGRTRLAVLGSPIAHSLSPTLHAAAYDVLGVPFTYGRHEVASGGLDAFVAGLGPEWRGLSLTMPLKREVLPMLDRTTPLVDELGVANTIAFRTSGDTVLRYGANTDVEGLVRPVEALGHLPGEATILGGGATATSALTAAVRLGATLVRLFLRDTAKAGALVDLAVRLGVSLEVLPLSELPGTHHGFVVSTLPGGAADDLELVPSGPDAVLFDVAYEPWPTAASTRWAAAGGRVLNGLDMLAEQALGQIRFFLTGDQDELLPAEADVRRAMRASVGLPPTIGDERPSGERPLS</sequence>
<dbReference type="Pfam" id="PF08501">
    <property type="entry name" value="Shikimate_dh_N"/>
    <property type="match status" value="1"/>
</dbReference>
<feature type="region of interest" description="Disordered" evidence="3">
    <location>
        <begin position="279"/>
        <end position="298"/>
    </location>
</feature>
<dbReference type="Gene3D" id="3.40.50.10860">
    <property type="entry name" value="Leucine Dehydrogenase, chain A, domain 1"/>
    <property type="match status" value="1"/>
</dbReference>
<dbReference type="PANTHER" id="PTHR21089">
    <property type="entry name" value="SHIKIMATE DEHYDROGENASE"/>
    <property type="match status" value="1"/>
</dbReference>
<dbReference type="SUPFAM" id="SSF53223">
    <property type="entry name" value="Aminoacid dehydrogenase-like, N-terminal domain"/>
    <property type="match status" value="1"/>
</dbReference>
<dbReference type="InterPro" id="IPR036291">
    <property type="entry name" value="NAD(P)-bd_dom_sf"/>
</dbReference>
<accession>A0AAW3T6E0</accession>
<dbReference type="EMBL" id="JACGXP010000001">
    <property type="protein sequence ID" value="MBA8989793.1"/>
    <property type="molecule type" value="Genomic_DNA"/>
</dbReference>
<evidence type="ECO:0000256" key="1">
    <source>
        <dbReference type="ARBA" id="ARBA00004871"/>
    </source>
</evidence>
<evidence type="ECO:0000256" key="2">
    <source>
        <dbReference type="ARBA" id="ARBA00023141"/>
    </source>
</evidence>
<evidence type="ECO:0000313" key="5">
    <source>
        <dbReference type="EMBL" id="MBA8989793.1"/>
    </source>
</evidence>
<evidence type="ECO:0000259" key="4">
    <source>
        <dbReference type="Pfam" id="PF08501"/>
    </source>
</evidence>
<proteinExistence type="predicted"/>
<dbReference type="Gene3D" id="3.40.50.720">
    <property type="entry name" value="NAD(P)-binding Rossmann-like Domain"/>
    <property type="match status" value="1"/>
</dbReference>
<dbReference type="InterPro" id="IPR022893">
    <property type="entry name" value="Shikimate_DH_fam"/>
</dbReference>
<evidence type="ECO:0000313" key="6">
    <source>
        <dbReference type="Proteomes" id="UP000590225"/>
    </source>
</evidence>
<feature type="compositionally biased region" description="Basic and acidic residues" evidence="3">
    <location>
        <begin position="287"/>
        <end position="298"/>
    </location>
</feature>
<name>A0AAW3T6E0_9MICO</name>
<dbReference type="RefSeq" id="WP_182515374.1">
    <property type="nucleotide sequence ID" value="NZ_JACGXP010000001.1"/>
</dbReference>
<dbReference type="EC" id="1.1.1.25" evidence="5"/>
<comment type="caution">
    <text evidence="5">The sequence shown here is derived from an EMBL/GenBank/DDBJ whole genome shotgun (WGS) entry which is preliminary data.</text>
</comment>
<dbReference type="GO" id="GO:0009423">
    <property type="term" value="P:chorismate biosynthetic process"/>
    <property type="evidence" value="ECO:0007669"/>
    <property type="project" value="TreeGrafter"/>
</dbReference>
<dbReference type="InterPro" id="IPR013708">
    <property type="entry name" value="Shikimate_DH-bd_N"/>
</dbReference>
<evidence type="ECO:0000256" key="3">
    <source>
        <dbReference type="SAM" id="MobiDB-lite"/>
    </source>
</evidence>
<keyword evidence="2" id="KW-0028">Amino-acid biosynthesis</keyword>
<feature type="domain" description="Shikimate dehydrogenase substrate binding N-terminal" evidence="4">
    <location>
        <begin position="13"/>
        <end position="94"/>
    </location>
</feature>
<dbReference type="AlphaFoldDB" id="A0AAW3T6E0"/>
<comment type="pathway">
    <text evidence="1">Metabolic intermediate biosynthesis; chorismate biosynthesis; chorismate from D-erythrose 4-phosphate and phosphoenolpyruvate: step 4/7.</text>
</comment>
<dbReference type="GO" id="GO:0050661">
    <property type="term" value="F:NADP binding"/>
    <property type="evidence" value="ECO:0007669"/>
    <property type="project" value="TreeGrafter"/>
</dbReference>
<dbReference type="GO" id="GO:0019632">
    <property type="term" value="P:shikimate metabolic process"/>
    <property type="evidence" value="ECO:0007669"/>
    <property type="project" value="TreeGrafter"/>
</dbReference>
<dbReference type="Proteomes" id="UP000590225">
    <property type="component" value="Unassembled WGS sequence"/>
</dbReference>